<proteinExistence type="predicted"/>
<dbReference type="RefSeq" id="WP_195512100.1">
    <property type="nucleotide sequence ID" value="NZ_JADMQL010000027.1"/>
</dbReference>
<protein>
    <recommendedName>
        <fullName evidence="3">HEPN domain-containing protein</fullName>
    </recommendedName>
</protein>
<dbReference type="AlphaFoldDB" id="A0AAW8VIH6"/>
<sequence>MEKIEIQKFIALNEEFETANKLVRLGFGELQSINLDNDFYFLPFQLLSQGFERFMKAYICVAYVEKHDILPDFQYIKSLGHDLERLLEEIKLNYYSHYRPVQFEADWQLISDDMNLNELLFILSEFGKLARYYNFDFITGSSKIGINPKEAWRKFENKIKTVDIHTIEKLTNHDVNHEVYQEITNYIINLFERFITALSRQIIWGTLGELGKQLTISSFFDYGTLYEKDFGKTDYRKCTTKYKETPKSIHKRIVSDELNRKFNPDFRSKKIRKCDYKGDWPFYADEIIIECRQKHWCIVTIDGYDYALNGAAKGRYKLENPHDAGMAILGKSIEYFITMALKLW</sequence>
<name>A0AAW8VIH6_9BACE</name>
<evidence type="ECO:0000313" key="1">
    <source>
        <dbReference type="EMBL" id="MDT4512168.1"/>
    </source>
</evidence>
<accession>A0AAW8VIH6</accession>
<organism evidence="1 2">
    <name type="scientific">Bacteroides cellulosilyticus</name>
    <dbReference type="NCBI Taxonomy" id="246787"/>
    <lineage>
        <taxon>Bacteria</taxon>
        <taxon>Pseudomonadati</taxon>
        <taxon>Bacteroidota</taxon>
        <taxon>Bacteroidia</taxon>
        <taxon>Bacteroidales</taxon>
        <taxon>Bacteroidaceae</taxon>
        <taxon>Bacteroides</taxon>
    </lineage>
</organism>
<evidence type="ECO:0008006" key="3">
    <source>
        <dbReference type="Google" id="ProtNLM"/>
    </source>
</evidence>
<comment type="caution">
    <text evidence="1">The sequence shown here is derived from an EMBL/GenBank/DDBJ whole genome shotgun (WGS) entry which is preliminary data.</text>
</comment>
<reference evidence="1" key="1">
    <citation type="submission" date="2023-08" db="EMBL/GenBank/DDBJ databases">
        <title>Reintroducing virulent viruses to syntetic microbiomes.</title>
        <authorList>
            <person name="Wilde J."/>
            <person name="Boyes R."/>
            <person name="Robinson A.V."/>
            <person name="Daisley B.A."/>
            <person name="Allen-Vercoe E."/>
        </authorList>
    </citation>
    <scope>NUCLEOTIDE SEQUENCE</scope>
    <source>
        <strain evidence="1">225I_12FAA</strain>
    </source>
</reference>
<dbReference type="Proteomes" id="UP001266995">
    <property type="component" value="Unassembled WGS sequence"/>
</dbReference>
<dbReference type="EMBL" id="JAVSNH010000001">
    <property type="protein sequence ID" value="MDT4512168.1"/>
    <property type="molecule type" value="Genomic_DNA"/>
</dbReference>
<evidence type="ECO:0000313" key="2">
    <source>
        <dbReference type="Proteomes" id="UP001266995"/>
    </source>
</evidence>
<gene>
    <name evidence="1" type="ORF">RO785_14440</name>
</gene>